<keyword evidence="1" id="KW-0812">Transmembrane</keyword>
<dbReference type="Proteomes" id="UP001358586">
    <property type="component" value="Chromosome 9"/>
</dbReference>
<proteinExistence type="predicted"/>
<keyword evidence="3" id="KW-1185">Reference proteome</keyword>
<comment type="caution">
    <text evidence="2">The sequence shown here is derived from an EMBL/GenBank/DDBJ whole genome shotgun (WGS) entry which is preliminary data.</text>
</comment>
<accession>A0ABR0NUR8</accession>
<name>A0ABR0NUR8_GOSAR</name>
<evidence type="ECO:0000313" key="2">
    <source>
        <dbReference type="EMBL" id="KAK5804904.1"/>
    </source>
</evidence>
<organism evidence="2 3">
    <name type="scientific">Gossypium arboreum</name>
    <name type="common">Tree cotton</name>
    <name type="synonym">Gossypium nanking</name>
    <dbReference type="NCBI Taxonomy" id="29729"/>
    <lineage>
        <taxon>Eukaryota</taxon>
        <taxon>Viridiplantae</taxon>
        <taxon>Streptophyta</taxon>
        <taxon>Embryophyta</taxon>
        <taxon>Tracheophyta</taxon>
        <taxon>Spermatophyta</taxon>
        <taxon>Magnoliopsida</taxon>
        <taxon>eudicotyledons</taxon>
        <taxon>Gunneridae</taxon>
        <taxon>Pentapetalae</taxon>
        <taxon>rosids</taxon>
        <taxon>malvids</taxon>
        <taxon>Malvales</taxon>
        <taxon>Malvaceae</taxon>
        <taxon>Malvoideae</taxon>
        <taxon>Gossypium</taxon>
    </lineage>
</organism>
<feature type="transmembrane region" description="Helical" evidence="1">
    <location>
        <begin position="124"/>
        <end position="142"/>
    </location>
</feature>
<feature type="transmembrane region" description="Helical" evidence="1">
    <location>
        <begin position="90"/>
        <end position="112"/>
    </location>
</feature>
<evidence type="ECO:0000256" key="1">
    <source>
        <dbReference type="SAM" id="Phobius"/>
    </source>
</evidence>
<keyword evidence="1" id="KW-1133">Transmembrane helix</keyword>
<protein>
    <submittedName>
        <fullName evidence="2">Uncharacterized protein</fullName>
    </submittedName>
</protein>
<reference evidence="2 3" key="1">
    <citation type="submission" date="2023-03" db="EMBL/GenBank/DDBJ databases">
        <title>WGS of Gossypium arboreum.</title>
        <authorList>
            <person name="Yu D."/>
        </authorList>
    </citation>
    <scope>NUCLEOTIDE SEQUENCE [LARGE SCALE GENOMIC DNA]</scope>
    <source>
        <tissue evidence="2">Leaf</tissue>
    </source>
</reference>
<gene>
    <name evidence="2" type="ORF">PVK06_032556</name>
</gene>
<sequence length="143" mass="15904">MQQLSGADQDVENRSTLKTKKKCMVAYWCAEIFCSVAREMALKIRKQIEVGFNPAVNSSIARCNFHFSSVAGIILCFLPTENTLFKGHPYAFYACVVSVVFTFTGFFSALMIGDNSKISRFCTFYSSVAMVLALSCLAYILLV</sequence>
<dbReference type="EMBL" id="JARKNE010000009">
    <property type="protein sequence ID" value="KAK5804904.1"/>
    <property type="molecule type" value="Genomic_DNA"/>
</dbReference>
<feature type="transmembrane region" description="Helical" evidence="1">
    <location>
        <begin position="59"/>
        <end position="78"/>
    </location>
</feature>
<keyword evidence="1" id="KW-0472">Membrane</keyword>
<evidence type="ECO:0000313" key="3">
    <source>
        <dbReference type="Proteomes" id="UP001358586"/>
    </source>
</evidence>